<reference evidence="3 4" key="1">
    <citation type="submission" date="2019-02" db="EMBL/GenBank/DDBJ databases">
        <title>Deep-cultivation of Planctomycetes and their phenomic and genomic characterization uncovers novel biology.</title>
        <authorList>
            <person name="Wiegand S."/>
            <person name="Jogler M."/>
            <person name="Boedeker C."/>
            <person name="Pinto D."/>
            <person name="Vollmers J."/>
            <person name="Rivas-Marin E."/>
            <person name="Kohn T."/>
            <person name="Peeters S.H."/>
            <person name="Heuer A."/>
            <person name="Rast P."/>
            <person name="Oberbeckmann S."/>
            <person name="Bunk B."/>
            <person name="Jeske O."/>
            <person name="Meyerdierks A."/>
            <person name="Storesund J.E."/>
            <person name="Kallscheuer N."/>
            <person name="Luecker S."/>
            <person name="Lage O.M."/>
            <person name="Pohl T."/>
            <person name="Merkel B.J."/>
            <person name="Hornburger P."/>
            <person name="Mueller R.-W."/>
            <person name="Bruemmer F."/>
            <person name="Labrenz M."/>
            <person name="Spormann A.M."/>
            <person name="Op den Camp H."/>
            <person name="Overmann J."/>
            <person name="Amann R."/>
            <person name="Jetten M.S.M."/>
            <person name="Mascher T."/>
            <person name="Medema M.H."/>
            <person name="Devos D.P."/>
            <person name="Kaster A.-K."/>
            <person name="Ovreas L."/>
            <person name="Rohde M."/>
            <person name="Galperin M.Y."/>
            <person name="Jogler C."/>
        </authorList>
    </citation>
    <scope>NUCLEOTIDE SEQUENCE [LARGE SCALE GENOMIC DNA]</scope>
    <source>
        <strain evidence="3 4">Pan265</strain>
    </source>
</reference>
<dbReference type="OrthoDB" id="196786at2"/>
<feature type="domain" description="PpiC" evidence="2">
    <location>
        <begin position="123"/>
        <end position="244"/>
    </location>
</feature>
<keyword evidence="4" id="KW-1185">Reference proteome</keyword>
<dbReference type="EMBL" id="CP036280">
    <property type="protein sequence ID" value="QDU72030.1"/>
    <property type="molecule type" value="Genomic_DNA"/>
</dbReference>
<evidence type="ECO:0000313" key="4">
    <source>
        <dbReference type="Proteomes" id="UP000320386"/>
    </source>
</evidence>
<dbReference type="GO" id="GO:0003755">
    <property type="term" value="F:peptidyl-prolyl cis-trans isomerase activity"/>
    <property type="evidence" value="ECO:0007669"/>
    <property type="project" value="InterPro"/>
</dbReference>
<proteinExistence type="predicted"/>
<feature type="transmembrane region" description="Helical" evidence="1">
    <location>
        <begin position="23"/>
        <end position="40"/>
    </location>
</feature>
<dbReference type="SUPFAM" id="SSF109998">
    <property type="entry name" value="Triger factor/SurA peptide-binding domain-like"/>
    <property type="match status" value="1"/>
</dbReference>
<dbReference type="RefSeq" id="WP_145446213.1">
    <property type="nucleotide sequence ID" value="NZ_CP036280.1"/>
</dbReference>
<dbReference type="Proteomes" id="UP000320386">
    <property type="component" value="Chromosome"/>
</dbReference>
<name>A0A518BYI8_9BACT</name>
<dbReference type="InterPro" id="IPR000297">
    <property type="entry name" value="PPIase_PpiC"/>
</dbReference>
<sequence>MDETGVTKTYSGRAVWRRWASEPVAHFLLLGALLLAVSWLRNEPDRDVLLVTPAMADALEQLREDYLGRPLTDNERRAAIEEYIDEEVLVREARALGFANDTRVRRHLVMKMQSMFETEVGDPTEADLRAIYDAYPERSVIPERVTLDLIAVEESSGEAVMSRLEAGEDPVGLAQRLGRSPFRTLPRYTAEALGRDFGDGFAATVMGLVLRAWSGPFETERGSQLVRVTERFPSRRMTFNEVEPILRDEWTFGRREAITRQRLEALRSGYVIRIERPETSEASDTPEPSRNTR</sequence>
<dbReference type="Pfam" id="PF13145">
    <property type="entry name" value="Rotamase_2"/>
    <property type="match status" value="1"/>
</dbReference>
<dbReference type="InterPro" id="IPR027304">
    <property type="entry name" value="Trigger_fact/SurA_dom_sf"/>
</dbReference>
<keyword evidence="1" id="KW-1133">Transmembrane helix</keyword>
<accession>A0A518BYI8</accession>
<keyword evidence="1" id="KW-0812">Transmembrane</keyword>
<keyword evidence="1" id="KW-0472">Membrane</keyword>
<gene>
    <name evidence="3" type="ORF">Pan265_18900</name>
</gene>
<protein>
    <recommendedName>
        <fullName evidence="2">PpiC domain-containing protein</fullName>
    </recommendedName>
</protein>
<evidence type="ECO:0000256" key="1">
    <source>
        <dbReference type="SAM" id="Phobius"/>
    </source>
</evidence>
<evidence type="ECO:0000313" key="3">
    <source>
        <dbReference type="EMBL" id="QDU72030.1"/>
    </source>
</evidence>
<dbReference type="KEGG" id="mcad:Pan265_18900"/>
<evidence type="ECO:0000259" key="2">
    <source>
        <dbReference type="Pfam" id="PF13145"/>
    </source>
</evidence>
<organism evidence="3 4">
    <name type="scientific">Mucisphaera calidilacus</name>
    <dbReference type="NCBI Taxonomy" id="2527982"/>
    <lineage>
        <taxon>Bacteria</taxon>
        <taxon>Pseudomonadati</taxon>
        <taxon>Planctomycetota</taxon>
        <taxon>Phycisphaerae</taxon>
        <taxon>Phycisphaerales</taxon>
        <taxon>Phycisphaeraceae</taxon>
        <taxon>Mucisphaera</taxon>
    </lineage>
</organism>
<dbReference type="AlphaFoldDB" id="A0A518BYI8"/>